<keyword evidence="2" id="KW-1185">Reference proteome</keyword>
<dbReference type="Proteomes" id="UP000886998">
    <property type="component" value="Unassembled WGS sequence"/>
</dbReference>
<gene>
    <name evidence="1" type="ORF">TNIN_16721</name>
</gene>
<name>A0A8X6YPM1_9ARAC</name>
<comment type="caution">
    <text evidence="1">The sequence shown here is derived from an EMBL/GenBank/DDBJ whole genome shotgun (WGS) entry which is preliminary data.</text>
</comment>
<evidence type="ECO:0000313" key="2">
    <source>
        <dbReference type="Proteomes" id="UP000886998"/>
    </source>
</evidence>
<sequence length="119" mass="13203">MLPSDENGCGLSGAVLHIIDTVQLTLFIRLVDENCIVTLKLGIIIGYRGIAMGTSTRSHIFHEFLEGLLVLKVPVTNIYNITTNRTQNMSGKTEFVRIFTTKNSLGIMPHFCIAHQDTL</sequence>
<proteinExistence type="predicted"/>
<dbReference type="AlphaFoldDB" id="A0A8X6YPM1"/>
<evidence type="ECO:0000313" key="1">
    <source>
        <dbReference type="EMBL" id="GFY76840.1"/>
    </source>
</evidence>
<dbReference type="OrthoDB" id="1101576at2759"/>
<organism evidence="1 2">
    <name type="scientific">Trichonephila inaurata madagascariensis</name>
    <dbReference type="NCBI Taxonomy" id="2747483"/>
    <lineage>
        <taxon>Eukaryota</taxon>
        <taxon>Metazoa</taxon>
        <taxon>Ecdysozoa</taxon>
        <taxon>Arthropoda</taxon>
        <taxon>Chelicerata</taxon>
        <taxon>Arachnida</taxon>
        <taxon>Araneae</taxon>
        <taxon>Araneomorphae</taxon>
        <taxon>Entelegynae</taxon>
        <taxon>Araneoidea</taxon>
        <taxon>Nephilidae</taxon>
        <taxon>Trichonephila</taxon>
        <taxon>Trichonephila inaurata</taxon>
    </lineage>
</organism>
<protein>
    <submittedName>
        <fullName evidence="1">Uncharacterized protein</fullName>
    </submittedName>
</protein>
<reference evidence="1" key="1">
    <citation type="submission" date="2020-08" db="EMBL/GenBank/DDBJ databases">
        <title>Multicomponent nature underlies the extraordinary mechanical properties of spider dragline silk.</title>
        <authorList>
            <person name="Kono N."/>
            <person name="Nakamura H."/>
            <person name="Mori M."/>
            <person name="Yoshida Y."/>
            <person name="Ohtoshi R."/>
            <person name="Malay A.D."/>
            <person name="Moran D.A.P."/>
            <person name="Tomita M."/>
            <person name="Numata K."/>
            <person name="Arakawa K."/>
        </authorList>
    </citation>
    <scope>NUCLEOTIDE SEQUENCE</scope>
</reference>
<dbReference type="EMBL" id="BMAV01022168">
    <property type="protein sequence ID" value="GFY76840.1"/>
    <property type="molecule type" value="Genomic_DNA"/>
</dbReference>
<accession>A0A8X6YPM1</accession>